<organism evidence="2 3">
    <name type="scientific">Zizania palustris</name>
    <name type="common">Northern wild rice</name>
    <dbReference type="NCBI Taxonomy" id="103762"/>
    <lineage>
        <taxon>Eukaryota</taxon>
        <taxon>Viridiplantae</taxon>
        <taxon>Streptophyta</taxon>
        <taxon>Embryophyta</taxon>
        <taxon>Tracheophyta</taxon>
        <taxon>Spermatophyta</taxon>
        <taxon>Magnoliopsida</taxon>
        <taxon>Liliopsida</taxon>
        <taxon>Poales</taxon>
        <taxon>Poaceae</taxon>
        <taxon>BOP clade</taxon>
        <taxon>Oryzoideae</taxon>
        <taxon>Oryzeae</taxon>
        <taxon>Zizaniinae</taxon>
        <taxon>Zizania</taxon>
    </lineage>
</organism>
<reference evidence="2" key="1">
    <citation type="journal article" date="2021" name="bioRxiv">
        <title>Whole Genome Assembly and Annotation of Northern Wild Rice, Zizania palustris L., Supports a Whole Genome Duplication in the Zizania Genus.</title>
        <authorList>
            <person name="Haas M."/>
            <person name="Kono T."/>
            <person name="Macchietto M."/>
            <person name="Millas R."/>
            <person name="McGilp L."/>
            <person name="Shao M."/>
            <person name="Duquette J."/>
            <person name="Hirsch C.N."/>
            <person name="Kimball J."/>
        </authorList>
    </citation>
    <scope>NUCLEOTIDE SEQUENCE</scope>
    <source>
        <tissue evidence="2">Fresh leaf tissue</tissue>
    </source>
</reference>
<reference evidence="2" key="2">
    <citation type="submission" date="2021-02" db="EMBL/GenBank/DDBJ databases">
        <authorList>
            <person name="Kimball J.A."/>
            <person name="Haas M.W."/>
            <person name="Macchietto M."/>
            <person name="Kono T."/>
            <person name="Duquette J."/>
            <person name="Shao M."/>
        </authorList>
    </citation>
    <scope>NUCLEOTIDE SEQUENCE</scope>
    <source>
        <tissue evidence="2">Fresh leaf tissue</tissue>
    </source>
</reference>
<protein>
    <submittedName>
        <fullName evidence="2">Uncharacterized protein</fullName>
    </submittedName>
</protein>
<proteinExistence type="predicted"/>
<keyword evidence="3" id="KW-1185">Reference proteome</keyword>
<accession>A0A8J5R5B8</accession>
<feature type="region of interest" description="Disordered" evidence="1">
    <location>
        <begin position="132"/>
        <end position="157"/>
    </location>
</feature>
<dbReference type="Proteomes" id="UP000729402">
    <property type="component" value="Unassembled WGS sequence"/>
</dbReference>
<evidence type="ECO:0000313" key="3">
    <source>
        <dbReference type="Proteomes" id="UP000729402"/>
    </source>
</evidence>
<comment type="caution">
    <text evidence="2">The sequence shown here is derived from an EMBL/GenBank/DDBJ whole genome shotgun (WGS) entry which is preliminary data.</text>
</comment>
<evidence type="ECO:0000256" key="1">
    <source>
        <dbReference type="SAM" id="MobiDB-lite"/>
    </source>
</evidence>
<gene>
    <name evidence="2" type="ORF">GUJ93_ZPchr0337g7098</name>
</gene>
<evidence type="ECO:0000313" key="2">
    <source>
        <dbReference type="EMBL" id="KAG8040762.1"/>
    </source>
</evidence>
<sequence>MPLGRPTAANLPGRCLLTHRRTPTGPPALVAWSRRPSVLASRWSLSHDRLLRTHHRAKAHRRHCSTILSPPLVTSSRVHRQIRDLDGDVPSLADPAPHPHHPPSAPRPCFFRVIRASSLLFCALQRAVRASSAPSARAQSSAAKSRPPPPSSSGSLD</sequence>
<name>A0A8J5R5B8_ZIZPA</name>
<feature type="compositionally biased region" description="Low complexity" evidence="1">
    <location>
        <begin position="132"/>
        <end position="145"/>
    </location>
</feature>
<dbReference type="AlphaFoldDB" id="A0A8J5R5B8"/>
<dbReference type="EMBL" id="JAAALK010001735">
    <property type="protein sequence ID" value="KAG8040762.1"/>
    <property type="molecule type" value="Genomic_DNA"/>
</dbReference>